<dbReference type="InterPro" id="IPR010921">
    <property type="entry name" value="Trp_repressor/repl_initiator"/>
</dbReference>
<evidence type="ECO:0000256" key="1">
    <source>
        <dbReference type="ARBA" id="ARBA00009964"/>
    </source>
</evidence>
<dbReference type="Pfam" id="PF01527">
    <property type="entry name" value="HTH_Tnp_1"/>
    <property type="match status" value="1"/>
</dbReference>
<dbReference type="InterPro" id="IPR002514">
    <property type="entry name" value="Transposase_8"/>
</dbReference>
<proteinExistence type="inferred from homology"/>
<dbReference type="EMBL" id="WPHR01000029">
    <property type="protein sequence ID" value="MUZ75407.1"/>
    <property type="molecule type" value="Genomic_DNA"/>
</dbReference>
<dbReference type="GO" id="GO:0006313">
    <property type="term" value="P:DNA transposition"/>
    <property type="evidence" value="ECO:0007669"/>
    <property type="project" value="InterPro"/>
</dbReference>
<dbReference type="Proteomes" id="UP000477951">
    <property type="component" value="Unassembled WGS sequence"/>
</dbReference>
<dbReference type="AlphaFoldDB" id="A0A6L6VMK5"/>
<name>A0A6L6VMK5_AGRVI</name>
<dbReference type="NCBIfam" id="NF047595">
    <property type="entry name" value="IS66_ISRel24_TnpA"/>
    <property type="match status" value="1"/>
</dbReference>
<evidence type="ECO:0000313" key="2">
    <source>
        <dbReference type="EMBL" id="MUZ75407.1"/>
    </source>
</evidence>
<dbReference type="RefSeq" id="WP_156616130.1">
    <property type="nucleotide sequence ID" value="NZ_WPHR01000029.1"/>
</dbReference>
<sequence length="143" mass="15988">MDITSDHSGRFSRMEIVDSGRRRRFTDEAKLAIVAESYAGPRQVTVTAQRHGITRWQLNAWRRAVREGRLVHRSTNEFVPAIVVAAEPAFASTPPAETVAVPSPITDRGRIEVVSANGRRVIMGQDIDVDVLLRIMRGLETLR</sequence>
<dbReference type="PANTHER" id="PTHR37936">
    <property type="entry name" value="TRANSPOSASE INSC FOR INSERTION ELEMENT IS2A-RELATED"/>
    <property type="match status" value="1"/>
</dbReference>
<dbReference type="Gene3D" id="1.10.10.10">
    <property type="entry name" value="Winged helix-like DNA-binding domain superfamily/Winged helix DNA-binding domain"/>
    <property type="match status" value="1"/>
</dbReference>
<protein>
    <submittedName>
        <fullName evidence="2">Transposase</fullName>
    </submittedName>
</protein>
<dbReference type="GO" id="GO:0043565">
    <property type="term" value="F:sequence-specific DNA binding"/>
    <property type="evidence" value="ECO:0007669"/>
    <property type="project" value="InterPro"/>
</dbReference>
<comment type="caution">
    <text evidence="2">The sequence shown here is derived from an EMBL/GenBank/DDBJ whole genome shotgun (WGS) entry which is preliminary data.</text>
</comment>
<evidence type="ECO:0000313" key="3">
    <source>
        <dbReference type="Proteomes" id="UP000477951"/>
    </source>
</evidence>
<gene>
    <name evidence="2" type="ORF">GOZ90_22265</name>
</gene>
<organism evidence="2 3">
    <name type="scientific">Agrobacterium vitis</name>
    <name type="common">Rhizobium vitis</name>
    <dbReference type="NCBI Taxonomy" id="373"/>
    <lineage>
        <taxon>Bacteria</taxon>
        <taxon>Pseudomonadati</taxon>
        <taxon>Pseudomonadota</taxon>
        <taxon>Alphaproteobacteria</taxon>
        <taxon>Hyphomicrobiales</taxon>
        <taxon>Rhizobiaceae</taxon>
        <taxon>Rhizobium/Agrobacterium group</taxon>
        <taxon>Agrobacterium</taxon>
    </lineage>
</organism>
<reference evidence="2 3" key="1">
    <citation type="submission" date="2019-12" db="EMBL/GenBank/DDBJ databases">
        <title>Whole-genome sequencing of Allorhizobium vitis.</title>
        <authorList>
            <person name="Gan H.M."/>
            <person name="Szegedi E."/>
            <person name="Burr T."/>
            <person name="Savka M.A."/>
        </authorList>
    </citation>
    <scope>NUCLEOTIDE SEQUENCE [LARGE SCALE GENOMIC DNA]</scope>
    <source>
        <strain evidence="2 3">CG516</strain>
    </source>
</reference>
<dbReference type="InterPro" id="IPR036388">
    <property type="entry name" value="WH-like_DNA-bd_sf"/>
</dbReference>
<dbReference type="SUPFAM" id="SSF48295">
    <property type="entry name" value="TrpR-like"/>
    <property type="match status" value="1"/>
</dbReference>
<dbReference type="PANTHER" id="PTHR37936:SF3">
    <property type="entry name" value="TRANSPOSASE INSC FOR INSERTION ELEMENT IS2A-RELATED"/>
    <property type="match status" value="1"/>
</dbReference>
<comment type="similarity">
    <text evidence="1">Belongs to the transposase 8 family.</text>
</comment>
<accession>A0A6L6VMK5</accession>
<dbReference type="GO" id="GO:0004803">
    <property type="term" value="F:transposase activity"/>
    <property type="evidence" value="ECO:0007669"/>
    <property type="project" value="InterPro"/>
</dbReference>